<keyword evidence="1" id="KW-0479">Metal-binding</keyword>
<dbReference type="OMA" id="KCFDCAC"/>
<dbReference type="Pfam" id="PF01753">
    <property type="entry name" value="zf-MYND"/>
    <property type="match status" value="1"/>
</dbReference>
<dbReference type="Gene3D" id="1.10.220.160">
    <property type="match status" value="1"/>
</dbReference>
<dbReference type="PROSITE" id="PS50280">
    <property type="entry name" value="SET"/>
    <property type="match status" value="1"/>
</dbReference>
<dbReference type="Gene3D" id="2.170.270.10">
    <property type="entry name" value="SET domain"/>
    <property type="match status" value="1"/>
</dbReference>
<protein>
    <recommendedName>
        <fullName evidence="9">Protein msta</fullName>
    </recommendedName>
</protein>
<dbReference type="InterPro" id="IPR053010">
    <property type="entry name" value="SET_SmydA-8"/>
</dbReference>
<evidence type="ECO:0000256" key="4">
    <source>
        <dbReference type="PROSITE-ProRule" id="PRU00134"/>
    </source>
</evidence>
<dbReference type="GO" id="GO:0008276">
    <property type="term" value="F:protein methyltransferase activity"/>
    <property type="evidence" value="ECO:0007669"/>
    <property type="project" value="UniProtKB-ARBA"/>
</dbReference>
<keyword evidence="8" id="KW-1185">Reference proteome</keyword>
<evidence type="ECO:0000313" key="8">
    <source>
        <dbReference type="Proteomes" id="UP000594454"/>
    </source>
</evidence>
<dbReference type="SUPFAM" id="SSF82199">
    <property type="entry name" value="SET domain"/>
    <property type="match status" value="1"/>
</dbReference>
<name>A0A7R8YPY0_HERIL</name>
<evidence type="ECO:0000256" key="2">
    <source>
        <dbReference type="ARBA" id="ARBA00022771"/>
    </source>
</evidence>
<dbReference type="GO" id="GO:0008170">
    <property type="term" value="F:N-methyltransferase activity"/>
    <property type="evidence" value="ECO:0007669"/>
    <property type="project" value="UniProtKB-ARBA"/>
</dbReference>
<reference evidence="7 8" key="1">
    <citation type="submission" date="2020-11" db="EMBL/GenBank/DDBJ databases">
        <authorList>
            <person name="Wallbank WR R."/>
            <person name="Pardo Diaz C."/>
            <person name="Kozak K."/>
            <person name="Martin S."/>
            <person name="Jiggins C."/>
            <person name="Moest M."/>
            <person name="Warren A I."/>
            <person name="Generalovic N T."/>
            <person name="Byers J.R.P. K."/>
            <person name="Montejo-Kovacevich G."/>
            <person name="Yen C E."/>
        </authorList>
    </citation>
    <scope>NUCLEOTIDE SEQUENCE [LARGE SCALE GENOMIC DNA]</scope>
</reference>
<evidence type="ECO:0000259" key="6">
    <source>
        <dbReference type="PROSITE" id="PS50865"/>
    </source>
</evidence>
<keyword evidence="3" id="KW-0862">Zinc</keyword>
<dbReference type="PANTHER" id="PTHR46455:SF1">
    <property type="entry name" value="SET AND MYND DOMAIN CONTAINING, ARTHROPOD-SPECIFIC, MEMBER 2"/>
    <property type="match status" value="1"/>
</dbReference>
<evidence type="ECO:0008006" key="9">
    <source>
        <dbReference type="Google" id="ProtNLM"/>
    </source>
</evidence>
<sequence length="527" mass="60254">MPIPLNCPICGVPSTLKCGGCRNVVYCGKEHQKLHWRKEHKVLCKCFEIDTDPKLGRYVRSTRDIKKGEVVMREIPALIAPKLMTYPICLGCHQKLTVKPGERDYYKCSQCTWPLCSLACENSKYHKPECEVMAKRKFNCNINYDAKNGPKKESAYCVISPLRCLLLRNSNPKLYEKILKLEDHLDKRINTPVYAILKSNLLTFVRKILGLDELSEEEILRVASILDTNAFEVRIPSKDLKVRGLFLDTAMVSHDCVPNTRHVFDNNCQIVVMATVDIPKGSVISTSYTNTLKSTLPRREHLLQSKCFECTCRRCADPTELETYAGAIMCSKCKIGKILSEDPLDASADWKCQLCPHKIKVKQIVWGNNALEKELQSLDKTSPKAYEEFLRRYRDTLYDKHSLVLETKYALIQLYGNVPGFLLHELNDAAVQRKLDLCHDMLEIADIFEPGSSRFRGMLLLDLQEIMAVQAKREFENGLLTREGTQEKLMDAMKILNEAVEILQVEPEMQATLQDRVTRMAKEIDLN</sequence>
<keyword evidence="2 4" id="KW-0863">Zinc-finger</keyword>
<evidence type="ECO:0000256" key="3">
    <source>
        <dbReference type="ARBA" id="ARBA00022833"/>
    </source>
</evidence>
<dbReference type="PANTHER" id="PTHR46455">
    <property type="entry name" value="SET AND MYND DOMAIN CONTAINING, ARTHROPOD-SPECIFIC, MEMBER 4, ISOFORM A"/>
    <property type="match status" value="1"/>
</dbReference>
<dbReference type="CDD" id="cd20071">
    <property type="entry name" value="SET_SMYD"/>
    <property type="match status" value="1"/>
</dbReference>
<dbReference type="OrthoDB" id="265717at2759"/>
<dbReference type="Pfam" id="PF00856">
    <property type="entry name" value="SET"/>
    <property type="match status" value="1"/>
</dbReference>
<dbReference type="PROSITE" id="PS50865">
    <property type="entry name" value="ZF_MYND_2"/>
    <property type="match status" value="1"/>
</dbReference>
<evidence type="ECO:0000256" key="1">
    <source>
        <dbReference type="ARBA" id="ARBA00022723"/>
    </source>
</evidence>
<dbReference type="SMART" id="SM00317">
    <property type="entry name" value="SET"/>
    <property type="match status" value="1"/>
</dbReference>
<feature type="domain" description="SET" evidence="5">
    <location>
        <begin position="45"/>
        <end position="289"/>
    </location>
</feature>
<feature type="domain" description="MYND-type" evidence="6">
    <location>
        <begin position="7"/>
        <end position="44"/>
    </location>
</feature>
<dbReference type="InParanoid" id="A0A7R8YPY0"/>
<dbReference type="PROSITE" id="PS01360">
    <property type="entry name" value="ZF_MYND_1"/>
    <property type="match status" value="1"/>
</dbReference>
<dbReference type="InterPro" id="IPR001214">
    <property type="entry name" value="SET_dom"/>
</dbReference>
<evidence type="ECO:0000259" key="5">
    <source>
        <dbReference type="PROSITE" id="PS50280"/>
    </source>
</evidence>
<dbReference type="GO" id="GO:0008757">
    <property type="term" value="F:S-adenosylmethionine-dependent methyltransferase activity"/>
    <property type="evidence" value="ECO:0007669"/>
    <property type="project" value="UniProtKB-ARBA"/>
</dbReference>
<dbReference type="Proteomes" id="UP000594454">
    <property type="component" value="Chromosome 2"/>
</dbReference>
<dbReference type="InterPro" id="IPR002893">
    <property type="entry name" value="Znf_MYND"/>
</dbReference>
<proteinExistence type="predicted"/>
<dbReference type="Gene3D" id="6.10.140.2220">
    <property type="match status" value="2"/>
</dbReference>
<gene>
    <name evidence="7" type="ORF">HERILL_LOCUS4231</name>
</gene>
<organism evidence="7 8">
    <name type="scientific">Hermetia illucens</name>
    <name type="common">Black soldier fly</name>
    <dbReference type="NCBI Taxonomy" id="343691"/>
    <lineage>
        <taxon>Eukaryota</taxon>
        <taxon>Metazoa</taxon>
        <taxon>Ecdysozoa</taxon>
        <taxon>Arthropoda</taxon>
        <taxon>Hexapoda</taxon>
        <taxon>Insecta</taxon>
        <taxon>Pterygota</taxon>
        <taxon>Neoptera</taxon>
        <taxon>Endopterygota</taxon>
        <taxon>Diptera</taxon>
        <taxon>Brachycera</taxon>
        <taxon>Stratiomyomorpha</taxon>
        <taxon>Stratiomyidae</taxon>
        <taxon>Hermetiinae</taxon>
        <taxon>Hermetia</taxon>
    </lineage>
</organism>
<accession>A0A7R8YPY0</accession>
<dbReference type="GO" id="GO:0008270">
    <property type="term" value="F:zinc ion binding"/>
    <property type="evidence" value="ECO:0007669"/>
    <property type="project" value="UniProtKB-KW"/>
</dbReference>
<dbReference type="AlphaFoldDB" id="A0A7R8YPY0"/>
<dbReference type="EMBL" id="LR899010">
    <property type="protein sequence ID" value="CAD7081108.1"/>
    <property type="molecule type" value="Genomic_DNA"/>
</dbReference>
<dbReference type="InterPro" id="IPR046341">
    <property type="entry name" value="SET_dom_sf"/>
</dbReference>
<evidence type="ECO:0000313" key="7">
    <source>
        <dbReference type="EMBL" id="CAD7081108.1"/>
    </source>
</evidence>